<feature type="transmembrane region" description="Helical" evidence="1">
    <location>
        <begin position="208"/>
        <end position="227"/>
    </location>
</feature>
<feature type="transmembrane region" description="Helical" evidence="1">
    <location>
        <begin position="6"/>
        <end position="22"/>
    </location>
</feature>
<dbReference type="RefSeq" id="WP_015360072.1">
    <property type="nucleotide sequence ID" value="NZ_CP014672.1"/>
</dbReference>
<accession>A0A1B1YFW9</accession>
<feature type="transmembrane region" description="Helical" evidence="1">
    <location>
        <begin position="371"/>
        <end position="391"/>
    </location>
</feature>
<feature type="transmembrane region" description="Helical" evidence="1">
    <location>
        <begin position="120"/>
        <end position="141"/>
    </location>
</feature>
<organism evidence="2 3">
    <name type="scientific">Thermoclostridium stercorarium subsp. thermolacticum DSM 2910</name>
    <dbReference type="NCBI Taxonomy" id="1121336"/>
    <lineage>
        <taxon>Bacteria</taxon>
        <taxon>Bacillati</taxon>
        <taxon>Bacillota</taxon>
        <taxon>Clostridia</taxon>
        <taxon>Eubacteriales</taxon>
        <taxon>Oscillospiraceae</taxon>
        <taxon>Thermoclostridium</taxon>
    </lineage>
</organism>
<evidence type="ECO:0000313" key="3">
    <source>
        <dbReference type="Proteomes" id="UP000092971"/>
    </source>
</evidence>
<feature type="transmembrane region" description="Helical" evidence="1">
    <location>
        <begin position="55"/>
        <end position="76"/>
    </location>
</feature>
<dbReference type="EMBL" id="CP014672">
    <property type="protein sequence ID" value="ANW99645.1"/>
    <property type="molecule type" value="Genomic_DNA"/>
</dbReference>
<feature type="transmembrane region" description="Helical" evidence="1">
    <location>
        <begin position="277"/>
        <end position="298"/>
    </location>
</feature>
<gene>
    <name evidence="2" type="ORF">CSTERTH_11670</name>
</gene>
<keyword evidence="1" id="KW-0472">Membrane</keyword>
<protein>
    <submittedName>
        <fullName evidence="2">Uncharacterized protein</fullName>
    </submittedName>
</protein>
<dbReference type="Proteomes" id="UP000092971">
    <property type="component" value="Chromosome"/>
</dbReference>
<feature type="transmembrane region" description="Helical" evidence="1">
    <location>
        <begin position="83"/>
        <end position="104"/>
    </location>
</feature>
<keyword evidence="1" id="KW-1133">Transmembrane helix</keyword>
<reference evidence="2 3" key="1">
    <citation type="submission" date="2016-02" db="EMBL/GenBank/DDBJ databases">
        <title>Comparison of Clostridium stercorarium subspecies using comparative genomics and transcriptomics.</title>
        <authorList>
            <person name="Schellenberg J."/>
            <person name="Thallinger G."/>
            <person name="Levin D.B."/>
            <person name="Zhang X."/>
            <person name="Alvare G."/>
            <person name="Fristensky B."/>
            <person name="Sparling R."/>
        </authorList>
    </citation>
    <scope>NUCLEOTIDE SEQUENCE [LARGE SCALE GENOMIC DNA]</scope>
    <source>
        <strain evidence="2 3">DSM 2910</strain>
    </source>
</reference>
<keyword evidence="1" id="KW-0812">Transmembrane</keyword>
<sequence>MDLLVLCPVIVPLIMFFVTIFLEREKSIYLVTAISGLLFLLCAILTLAVPGSVNFTVPAVIWRIISVATVIVIFLRSIKDRQFIISVFAAVQALILILFEVILLPDEPASFLYLNIKEKYLLLFGAVIVLFFIPFIIYLLKKHYKGLPDKLRYFTMGFALLLSSFAGLISSSSMTGLFLFWQWQFISAYIFLKGFRDSRNENNIPRTVIYFQQAALTLFLAAGVTAYKLTGSLAMADFIDGFGKVSELLALIIFTSAILMGMLIPENCVHWFDTLKIVPGTGLYLIIFSLFAPYGVLLKFRQLFNNLDGNVISLMMIYGGILVFSGAYFALLFYRNRHSILSLIMSISGLAVATAFKNIPSHVRFLSDNPIPLLLVIAGIVLTVAYIILWISTIFTHTGNTTDTNDEHPVNYILPFNINFRLIIKIGYITTAAITLGVSLSCLK</sequence>
<name>A0A1B1YFW9_THEST</name>
<feature type="transmembrane region" description="Helical" evidence="1">
    <location>
        <begin position="422"/>
        <end position="443"/>
    </location>
</feature>
<feature type="transmembrane region" description="Helical" evidence="1">
    <location>
        <begin position="310"/>
        <end position="334"/>
    </location>
</feature>
<feature type="transmembrane region" description="Helical" evidence="1">
    <location>
        <begin position="29"/>
        <end position="49"/>
    </location>
</feature>
<feature type="transmembrane region" description="Helical" evidence="1">
    <location>
        <begin position="153"/>
        <end position="181"/>
    </location>
</feature>
<feature type="transmembrane region" description="Helical" evidence="1">
    <location>
        <begin position="340"/>
        <end position="359"/>
    </location>
</feature>
<evidence type="ECO:0000313" key="2">
    <source>
        <dbReference type="EMBL" id="ANW99645.1"/>
    </source>
</evidence>
<evidence type="ECO:0000256" key="1">
    <source>
        <dbReference type="SAM" id="Phobius"/>
    </source>
</evidence>
<proteinExistence type="predicted"/>
<dbReference type="AlphaFoldDB" id="A0A1B1YFW9"/>
<feature type="transmembrane region" description="Helical" evidence="1">
    <location>
        <begin position="248"/>
        <end position="265"/>
    </location>
</feature>